<feature type="transmembrane region" description="Helical" evidence="6">
    <location>
        <begin position="12"/>
        <end position="33"/>
    </location>
</feature>
<dbReference type="InterPro" id="IPR037272">
    <property type="entry name" value="SNS_sf"/>
</dbReference>
<dbReference type="GO" id="GO:0016020">
    <property type="term" value="C:membrane"/>
    <property type="evidence" value="ECO:0007669"/>
    <property type="project" value="UniProtKB-SubCell"/>
</dbReference>
<feature type="transmembrane region" description="Helical" evidence="6">
    <location>
        <begin position="173"/>
        <end position="192"/>
    </location>
</feature>
<dbReference type="InterPro" id="IPR047218">
    <property type="entry name" value="YocR/YhdH-like"/>
</dbReference>
<keyword evidence="4 6" id="KW-1133">Transmembrane helix</keyword>
<dbReference type="PROSITE" id="PS00610">
    <property type="entry name" value="NA_NEUROTRAN_SYMP_1"/>
    <property type="match status" value="1"/>
</dbReference>
<feature type="transmembrane region" description="Helical" evidence="6">
    <location>
        <begin position="212"/>
        <end position="239"/>
    </location>
</feature>
<feature type="transmembrane region" description="Helical" evidence="6">
    <location>
        <begin position="144"/>
        <end position="161"/>
    </location>
</feature>
<proteinExistence type="predicted"/>
<name>A0A381NWY0_9ZZZZ</name>
<evidence type="ECO:0000256" key="3">
    <source>
        <dbReference type="ARBA" id="ARBA00022692"/>
    </source>
</evidence>
<feature type="transmembrane region" description="Helical" evidence="6">
    <location>
        <begin position="84"/>
        <end position="110"/>
    </location>
</feature>
<keyword evidence="5 6" id="KW-0472">Membrane</keyword>
<accession>A0A381NWY0</accession>
<dbReference type="Pfam" id="PF00209">
    <property type="entry name" value="SNF"/>
    <property type="match status" value="2"/>
</dbReference>
<reference evidence="7" key="1">
    <citation type="submission" date="2018-05" db="EMBL/GenBank/DDBJ databases">
        <authorList>
            <person name="Lanie J.A."/>
            <person name="Ng W.-L."/>
            <person name="Kazmierczak K.M."/>
            <person name="Andrzejewski T.M."/>
            <person name="Davidsen T.M."/>
            <person name="Wayne K.J."/>
            <person name="Tettelin H."/>
            <person name="Glass J.I."/>
            <person name="Rusch D."/>
            <person name="Podicherti R."/>
            <person name="Tsui H.-C.T."/>
            <person name="Winkler M.E."/>
        </authorList>
    </citation>
    <scope>NUCLEOTIDE SEQUENCE</scope>
</reference>
<protein>
    <recommendedName>
        <fullName evidence="8">Transporter</fullName>
    </recommendedName>
</protein>
<evidence type="ECO:0000313" key="7">
    <source>
        <dbReference type="EMBL" id="SUZ58947.1"/>
    </source>
</evidence>
<evidence type="ECO:0000256" key="4">
    <source>
        <dbReference type="ARBA" id="ARBA00022989"/>
    </source>
</evidence>
<dbReference type="PROSITE" id="PS50267">
    <property type="entry name" value="NA_NEUROTRAN_SYMP_3"/>
    <property type="match status" value="1"/>
</dbReference>
<keyword evidence="3 6" id="KW-0812">Transmembrane</keyword>
<feature type="transmembrane region" description="Helical" evidence="6">
    <location>
        <begin position="251"/>
        <end position="276"/>
    </location>
</feature>
<evidence type="ECO:0008006" key="8">
    <source>
        <dbReference type="Google" id="ProtNLM"/>
    </source>
</evidence>
<feature type="transmembrane region" description="Helical" evidence="6">
    <location>
        <begin position="300"/>
        <end position="328"/>
    </location>
</feature>
<evidence type="ECO:0000256" key="2">
    <source>
        <dbReference type="ARBA" id="ARBA00022448"/>
    </source>
</evidence>
<dbReference type="PANTHER" id="PTHR42948:SF1">
    <property type="entry name" value="TRANSPORTER"/>
    <property type="match status" value="1"/>
</dbReference>
<dbReference type="SUPFAM" id="SSF161070">
    <property type="entry name" value="SNF-like"/>
    <property type="match status" value="1"/>
</dbReference>
<organism evidence="7">
    <name type="scientific">marine metagenome</name>
    <dbReference type="NCBI Taxonomy" id="408172"/>
    <lineage>
        <taxon>unclassified sequences</taxon>
        <taxon>metagenomes</taxon>
        <taxon>ecological metagenomes</taxon>
    </lineage>
</organism>
<evidence type="ECO:0000256" key="6">
    <source>
        <dbReference type="SAM" id="Phobius"/>
    </source>
</evidence>
<dbReference type="AlphaFoldDB" id="A0A381NWY0"/>
<evidence type="ECO:0000256" key="5">
    <source>
        <dbReference type="ARBA" id="ARBA00023136"/>
    </source>
</evidence>
<gene>
    <name evidence="7" type="ORF">METZ01_LOCUS11801</name>
</gene>
<feature type="transmembrane region" description="Helical" evidence="6">
    <location>
        <begin position="385"/>
        <end position="402"/>
    </location>
</feature>
<dbReference type="PANTHER" id="PTHR42948">
    <property type="entry name" value="TRANSPORTER"/>
    <property type="match status" value="1"/>
</dbReference>
<dbReference type="CDD" id="cd10336">
    <property type="entry name" value="SLC6sbd_Tyt1-Like"/>
    <property type="match status" value="1"/>
</dbReference>
<keyword evidence="2" id="KW-0813">Transport</keyword>
<dbReference type="NCBIfam" id="NF037979">
    <property type="entry name" value="Na_transp"/>
    <property type="match status" value="1"/>
</dbReference>
<dbReference type="EMBL" id="UINC01000653">
    <property type="protein sequence ID" value="SUZ58947.1"/>
    <property type="molecule type" value="Genomic_DNA"/>
</dbReference>
<evidence type="ECO:0000256" key="1">
    <source>
        <dbReference type="ARBA" id="ARBA00004141"/>
    </source>
</evidence>
<dbReference type="PRINTS" id="PR00176">
    <property type="entry name" value="NANEUSMPORT"/>
</dbReference>
<dbReference type="InterPro" id="IPR000175">
    <property type="entry name" value="Na/ntran_symport"/>
</dbReference>
<feature type="transmembrane region" description="Helical" evidence="6">
    <location>
        <begin position="340"/>
        <end position="365"/>
    </location>
</feature>
<sequence>MTRENWGSRFGFIMATAGFAVGMGNIWRFPYIVGESGGGAFLIVYLILTAIIGIPLLTAEISLGRKAQLTPLKGMKKLSGDSSIWNIIGWVEITATLLILGFYLMIMAWVTVYLKEYITGEAFAYNATNIQSHFVELQGNSSSILLYCLGIALLLVFVAARGLQGGVELVSKIFMPILLVMFILLAIGSNTLEGSEEGLKWYLSPDFSKINFQVVLAALGQIFFSIGIALTAGFVFGSYLDPKKSDIPGSVGIVVFFDTAIAILAGFVIFPALFAFDIEPNAGPGLLFVTMASLFKEVPFGMFFGGIFFFLVFIAGFTSIIGLLEAIISTIMDSMNISRIKAVIITVSTTFLLTIPSVLGFGVWQDIQPLGFSFFGLFDFISGKILLPLGGILISVYVAYIWGFSNFMRETNEGAESLKVTKLWGFLMKYVIPIIIFIILVQGLRGVAMD</sequence>
<feature type="transmembrane region" description="Helical" evidence="6">
    <location>
        <begin position="39"/>
        <end position="63"/>
    </location>
</feature>
<feature type="transmembrane region" description="Helical" evidence="6">
    <location>
        <begin position="423"/>
        <end position="444"/>
    </location>
</feature>
<comment type="subcellular location">
    <subcellularLocation>
        <location evidence="1">Membrane</location>
        <topology evidence="1">Multi-pass membrane protein</topology>
    </subcellularLocation>
</comment>